<evidence type="ECO:0000313" key="2">
    <source>
        <dbReference type="Proteomes" id="UP000292459"/>
    </source>
</evidence>
<reference evidence="1 2" key="1">
    <citation type="submission" date="2018-11" db="EMBL/GenBank/DDBJ databases">
        <title>Whole genome sequencing of an environmental sample.</title>
        <authorList>
            <person name="Sarangi A.N."/>
            <person name="Singh D."/>
            <person name="Tripathy S."/>
        </authorList>
    </citation>
    <scope>NUCLEOTIDE SEQUENCE [LARGE SCALE GENOMIC DNA]</scope>
    <source>
        <strain evidence="1 2">Lakshadweep</strain>
    </source>
</reference>
<protein>
    <submittedName>
        <fullName evidence="1">Uncharacterized protein</fullName>
    </submittedName>
</protein>
<dbReference type="AlphaFoldDB" id="A0A4V2E1Z9"/>
<dbReference type="Proteomes" id="UP000292459">
    <property type="component" value="Unassembled WGS sequence"/>
</dbReference>
<name>A0A4V2E1Z9_9CYAN</name>
<keyword evidence="2" id="KW-1185">Reference proteome</keyword>
<dbReference type="EMBL" id="QVFV01000006">
    <property type="protein sequence ID" value="RZM76111.1"/>
    <property type="molecule type" value="Genomic_DNA"/>
</dbReference>
<proteinExistence type="predicted"/>
<sequence>MILQPDYPQIIWSFEYRGWTLEVDRSDTDGQEVYAVWANNSVGCAIAVPRATTKEEAIRRGKQYVDRRL</sequence>
<dbReference type="OrthoDB" id="582729at2"/>
<organism evidence="1 2">
    <name type="scientific">Leptolyngbya iicbica LK</name>
    <dbReference type="NCBI Taxonomy" id="2294035"/>
    <lineage>
        <taxon>Bacteria</taxon>
        <taxon>Bacillati</taxon>
        <taxon>Cyanobacteriota</taxon>
        <taxon>Cyanophyceae</taxon>
        <taxon>Leptolyngbyales</taxon>
        <taxon>Leptolyngbyaceae</taxon>
        <taxon>Leptolyngbya group</taxon>
        <taxon>Leptolyngbya</taxon>
        <taxon>Leptolyngbya iicbica</taxon>
    </lineage>
</organism>
<accession>A0A4V2E1Z9</accession>
<evidence type="ECO:0000313" key="1">
    <source>
        <dbReference type="EMBL" id="RZM76111.1"/>
    </source>
</evidence>
<gene>
    <name evidence="1" type="ORF">DYY88_19700</name>
</gene>
<comment type="caution">
    <text evidence="1">The sequence shown here is derived from an EMBL/GenBank/DDBJ whole genome shotgun (WGS) entry which is preliminary data.</text>
</comment>
<dbReference type="RefSeq" id="WP_084607196.1">
    <property type="nucleotide sequence ID" value="NZ_QVFV01000006.1"/>
</dbReference>